<dbReference type="EnsemblMetazoa" id="XM_028295552.2">
    <property type="protein sequence ID" value="XP_028151353.1"/>
    <property type="gene ID" value="LOC114344732"/>
</dbReference>
<evidence type="ECO:0000256" key="3">
    <source>
        <dbReference type="ARBA" id="ARBA00009232"/>
    </source>
</evidence>
<comment type="catalytic activity">
    <reaction evidence="1">
        <text>Hydrolysis of alkylated DNA, releasing 3-methyladenine, 3-methylguanine, 7-methylguanine and 7-methyladenine.</text>
        <dbReference type="EC" id="3.2.2.21"/>
    </reaction>
</comment>
<dbReference type="PANTHER" id="PTHR10429:SF0">
    <property type="entry name" value="DNA-3-METHYLADENINE GLYCOSYLASE"/>
    <property type="match status" value="1"/>
</dbReference>
<dbReference type="PANTHER" id="PTHR10429">
    <property type="entry name" value="DNA-3-METHYLADENINE GLYCOSYLASE"/>
    <property type="match status" value="1"/>
</dbReference>
<sequence length="220" mass="25507">MNISYTRLLKEDFDKSCKDLALYLLGKILVRKLQDNTILKGRIVETESYLRGEDKASNTYNNRRTEANEPMYMPAGTCYVYMTYGMYHCFNISSREPGAAVLLRALQPLSGFDVMEKHRAQKSKSIKNFKPTKLCDGPSKLCMAMDITKEYINKLDLTDLKNDKLWLEDDPEFEQNFTVVHSARIGINRAEEWNTKPLRFYILSNDSVSKRDKAAELQYK</sequence>
<dbReference type="InterPro" id="IPR036995">
    <property type="entry name" value="MPG_sf"/>
</dbReference>
<keyword evidence="15" id="KW-1185">Reference proteome</keyword>
<evidence type="ECO:0000256" key="13">
    <source>
        <dbReference type="ARBA" id="ARBA00082988"/>
    </source>
</evidence>
<dbReference type="InterPro" id="IPR011034">
    <property type="entry name" value="Formyl_transferase-like_C_sf"/>
</dbReference>
<comment type="subunit">
    <text evidence="9">Binds MBD1. Binds SSBP1.</text>
</comment>
<dbReference type="GeneID" id="114344732"/>
<keyword evidence="5" id="KW-0227">DNA damage</keyword>
<evidence type="ECO:0000256" key="1">
    <source>
        <dbReference type="ARBA" id="ARBA00000086"/>
    </source>
</evidence>
<dbReference type="GO" id="GO:0006284">
    <property type="term" value="P:base-excision repair"/>
    <property type="evidence" value="ECO:0007669"/>
    <property type="project" value="InterPro"/>
</dbReference>
<dbReference type="Proteomes" id="UP001652700">
    <property type="component" value="Unplaced"/>
</dbReference>
<name>A0A6P7H0V7_DIAVI</name>
<dbReference type="CDD" id="cd00540">
    <property type="entry name" value="AAG"/>
    <property type="match status" value="1"/>
</dbReference>
<evidence type="ECO:0000256" key="12">
    <source>
        <dbReference type="ARBA" id="ARBA00078171"/>
    </source>
</evidence>
<dbReference type="GO" id="GO:0003677">
    <property type="term" value="F:DNA binding"/>
    <property type="evidence" value="ECO:0007669"/>
    <property type="project" value="InterPro"/>
</dbReference>
<evidence type="ECO:0000313" key="15">
    <source>
        <dbReference type="Proteomes" id="UP001652700"/>
    </source>
</evidence>
<protein>
    <recommendedName>
        <fullName evidence="10">DNA-3-methyladenine glycosylase</fullName>
        <ecNumber evidence="4">3.2.2.21</ecNumber>
    </recommendedName>
    <alternativeName>
        <fullName evidence="11">3-alkyladenine DNA glycosylase</fullName>
    </alternativeName>
    <alternativeName>
        <fullName evidence="8">3-methyladenine DNA glycosidase</fullName>
    </alternativeName>
    <alternativeName>
        <fullName evidence="13">ADPG</fullName>
    </alternativeName>
    <alternativeName>
        <fullName evidence="12">N-methylpurine-DNA glycosylase</fullName>
    </alternativeName>
</protein>
<dbReference type="KEGG" id="dvv:114344732"/>
<evidence type="ECO:0000313" key="16">
    <source>
        <dbReference type="RefSeq" id="XP_028151353.1"/>
    </source>
</evidence>
<evidence type="ECO:0000256" key="11">
    <source>
        <dbReference type="ARBA" id="ARBA00076879"/>
    </source>
</evidence>
<evidence type="ECO:0000256" key="6">
    <source>
        <dbReference type="ARBA" id="ARBA00022801"/>
    </source>
</evidence>
<evidence type="ECO:0000313" key="14">
    <source>
        <dbReference type="EnsemblMetazoa" id="XP_028151353.1"/>
    </source>
</evidence>
<dbReference type="NCBIfam" id="TIGR00567">
    <property type="entry name" value="3mg"/>
    <property type="match status" value="1"/>
</dbReference>
<dbReference type="InterPro" id="IPR003180">
    <property type="entry name" value="MPG"/>
</dbReference>
<evidence type="ECO:0000256" key="2">
    <source>
        <dbReference type="ARBA" id="ARBA00002421"/>
    </source>
</evidence>
<organism evidence="16">
    <name type="scientific">Diabrotica virgifera virgifera</name>
    <name type="common">western corn rootworm</name>
    <dbReference type="NCBI Taxonomy" id="50390"/>
    <lineage>
        <taxon>Eukaryota</taxon>
        <taxon>Metazoa</taxon>
        <taxon>Ecdysozoa</taxon>
        <taxon>Arthropoda</taxon>
        <taxon>Hexapoda</taxon>
        <taxon>Insecta</taxon>
        <taxon>Pterygota</taxon>
        <taxon>Neoptera</taxon>
        <taxon>Endopterygota</taxon>
        <taxon>Coleoptera</taxon>
        <taxon>Polyphaga</taxon>
        <taxon>Cucujiformia</taxon>
        <taxon>Chrysomeloidea</taxon>
        <taxon>Chrysomelidae</taxon>
        <taxon>Galerucinae</taxon>
        <taxon>Diabroticina</taxon>
        <taxon>Diabroticites</taxon>
        <taxon>Diabrotica</taxon>
    </lineage>
</organism>
<dbReference type="OrthoDB" id="6353017at2759"/>
<proteinExistence type="inferred from homology"/>
<dbReference type="EC" id="3.2.2.21" evidence="4"/>
<evidence type="ECO:0000256" key="8">
    <source>
        <dbReference type="ARBA" id="ARBA00033426"/>
    </source>
</evidence>
<evidence type="ECO:0000256" key="7">
    <source>
        <dbReference type="ARBA" id="ARBA00023204"/>
    </source>
</evidence>
<dbReference type="RefSeq" id="XP_028151353.1">
    <property type="nucleotide sequence ID" value="XM_028295552.1"/>
</dbReference>
<dbReference type="AlphaFoldDB" id="A0A6P7H0V7"/>
<dbReference type="GO" id="GO:0003905">
    <property type="term" value="F:alkylbase DNA N-glycosylase activity"/>
    <property type="evidence" value="ECO:0007669"/>
    <property type="project" value="UniProtKB-EC"/>
</dbReference>
<dbReference type="Pfam" id="PF02245">
    <property type="entry name" value="Pur_DNA_glyco"/>
    <property type="match status" value="1"/>
</dbReference>
<gene>
    <name evidence="16" type="primary">LOC114344732</name>
</gene>
<evidence type="ECO:0000256" key="10">
    <source>
        <dbReference type="ARBA" id="ARBA00068926"/>
    </source>
</evidence>
<dbReference type="SUPFAM" id="SSF50486">
    <property type="entry name" value="FMT C-terminal domain-like"/>
    <property type="match status" value="1"/>
</dbReference>
<dbReference type="Gene3D" id="3.10.300.10">
    <property type="entry name" value="Methylpurine-DNA glycosylase (MPG)"/>
    <property type="match status" value="1"/>
</dbReference>
<comment type="function">
    <text evidence="2">Hydrolysis of the deoxyribose N-glycosidic bond to excise 3-methyladenine, and 7-methylguanine from the damaged DNA polymer formed by alkylation lesions.</text>
</comment>
<accession>A0A6P7H0V7</accession>
<reference evidence="16" key="1">
    <citation type="submission" date="2025-04" db="UniProtKB">
        <authorList>
            <consortium name="RefSeq"/>
        </authorList>
    </citation>
    <scope>IDENTIFICATION</scope>
    <source>
        <tissue evidence="16">Whole insect</tissue>
    </source>
</reference>
<comment type="similarity">
    <text evidence="3">Belongs to the DNA glycosylase MPG family.</text>
</comment>
<dbReference type="FunFam" id="3.10.300.10:FF:000001">
    <property type="entry name" value="Putative 3-methyladenine DNA glycosylase"/>
    <property type="match status" value="1"/>
</dbReference>
<evidence type="ECO:0000256" key="4">
    <source>
        <dbReference type="ARBA" id="ARBA00012000"/>
    </source>
</evidence>
<reference evidence="14" key="2">
    <citation type="submission" date="2025-05" db="UniProtKB">
        <authorList>
            <consortium name="EnsemblMetazoa"/>
        </authorList>
    </citation>
    <scope>IDENTIFICATION</scope>
</reference>
<dbReference type="HAMAP" id="MF_00527">
    <property type="entry name" value="3MGH"/>
    <property type="match status" value="1"/>
</dbReference>
<evidence type="ECO:0000256" key="5">
    <source>
        <dbReference type="ARBA" id="ARBA00022763"/>
    </source>
</evidence>
<keyword evidence="7" id="KW-0234">DNA repair</keyword>
<evidence type="ECO:0000256" key="9">
    <source>
        <dbReference type="ARBA" id="ARBA00066187"/>
    </source>
</evidence>
<keyword evidence="6" id="KW-0378">Hydrolase</keyword>